<name>A0A2N3VGE9_9NOCA</name>
<feature type="compositionally biased region" description="Low complexity" evidence="3">
    <location>
        <begin position="32"/>
        <end position="53"/>
    </location>
</feature>
<dbReference type="AlphaFoldDB" id="A0A2N3VGE9"/>
<dbReference type="Pfam" id="PF26580">
    <property type="entry name" value="Mtb12_C"/>
    <property type="match status" value="1"/>
</dbReference>
<proteinExistence type="inferred from homology"/>
<evidence type="ECO:0000256" key="2">
    <source>
        <dbReference type="ARBA" id="ARBA00093774"/>
    </source>
</evidence>
<dbReference type="EMBL" id="PJMW01000002">
    <property type="protein sequence ID" value="PKV80709.1"/>
    <property type="molecule type" value="Genomic_DNA"/>
</dbReference>
<feature type="signal peptide" evidence="4">
    <location>
        <begin position="1"/>
        <end position="29"/>
    </location>
</feature>
<evidence type="ECO:0000259" key="5">
    <source>
        <dbReference type="Pfam" id="PF26580"/>
    </source>
</evidence>
<evidence type="ECO:0000256" key="1">
    <source>
        <dbReference type="ARBA" id="ARBA00022729"/>
    </source>
</evidence>
<feature type="region of interest" description="Disordered" evidence="3">
    <location>
        <begin position="32"/>
        <end position="75"/>
    </location>
</feature>
<feature type="domain" description="Low molecular weight antigen MTB12-like C-terminal" evidence="5">
    <location>
        <begin position="75"/>
        <end position="184"/>
    </location>
</feature>
<gene>
    <name evidence="6" type="ORF">ATK86_5142</name>
</gene>
<organism evidence="6 7">
    <name type="scientific">Nocardia fluminea</name>
    <dbReference type="NCBI Taxonomy" id="134984"/>
    <lineage>
        <taxon>Bacteria</taxon>
        <taxon>Bacillati</taxon>
        <taxon>Actinomycetota</taxon>
        <taxon>Actinomycetes</taxon>
        <taxon>Mycobacteriales</taxon>
        <taxon>Nocardiaceae</taxon>
        <taxon>Nocardia</taxon>
    </lineage>
</organism>
<keyword evidence="1 4" id="KW-0732">Signal</keyword>
<evidence type="ECO:0000256" key="3">
    <source>
        <dbReference type="SAM" id="MobiDB-lite"/>
    </source>
</evidence>
<dbReference type="InterPro" id="IPR058644">
    <property type="entry name" value="Mtb12-like_C"/>
</dbReference>
<keyword evidence="7" id="KW-1185">Reference proteome</keyword>
<evidence type="ECO:0000313" key="7">
    <source>
        <dbReference type="Proteomes" id="UP000233766"/>
    </source>
</evidence>
<reference evidence="6 7" key="1">
    <citation type="submission" date="2017-12" db="EMBL/GenBank/DDBJ databases">
        <title>Sequencing the genomes of 1000 Actinobacteria strains.</title>
        <authorList>
            <person name="Klenk H.-P."/>
        </authorList>
    </citation>
    <scope>NUCLEOTIDE SEQUENCE [LARGE SCALE GENOMIC DNA]</scope>
    <source>
        <strain evidence="6 7">DSM 44489</strain>
    </source>
</reference>
<comment type="caution">
    <text evidence="6">The sequence shown here is derived from an EMBL/GenBank/DDBJ whole genome shotgun (WGS) entry which is preliminary data.</text>
</comment>
<accession>A0A2N3VGE9</accession>
<comment type="similarity">
    <text evidence="2">Belongs to the MTB12 family.</text>
</comment>
<feature type="compositionally biased region" description="Basic and acidic residues" evidence="3">
    <location>
        <begin position="54"/>
        <end position="63"/>
    </location>
</feature>
<dbReference type="Proteomes" id="UP000233766">
    <property type="component" value="Unassembled WGS sequence"/>
</dbReference>
<evidence type="ECO:0000256" key="4">
    <source>
        <dbReference type="SAM" id="SignalP"/>
    </source>
</evidence>
<evidence type="ECO:0000313" key="6">
    <source>
        <dbReference type="EMBL" id="PKV80709.1"/>
    </source>
</evidence>
<sequence length="190" mass="19415">MIMGVVVNNRPVKTAAILVAIVAALGLSACSSGTDSTGTSTGTTTSQGGAFETGDAKAGKEEGGEPAATTVPDLPKPTAAELNARLNKALAGQLTGDEKKTYIEDADQDPMLVDKFVEAAKQNNVTVAITTVGDPTDGKLKANADVTIDGTPVKDAFVDFVAEDDSWKVSHVFACNIVKSAQLDSAACQA</sequence>
<feature type="chain" id="PRO_5038568449" description="Low molecular weight antigen MTB12-like C-terminal domain-containing protein" evidence="4">
    <location>
        <begin position="30"/>
        <end position="190"/>
    </location>
</feature>
<protein>
    <recommendedName>
        <fullName evidence="5">Low molecular weight antigen MTB12-like C-terminal domain-containing protein</fullName>
    </recommendedName>
</protein>